<keyword evidence="1" id="KW-0479">Metal-binding</keyword>
<dbReference type="RefSeq" id="WP_157308046.1">
    <property type="nucleotide sequence ID" value="NZ_WRXN01000009.1"/>
</dbReference>
<dbReference type="Gene3D" id="1.50.10.10">
    <property type="match status" value="1"/>
</dbReference>
<dbReference type="SUPFAM" id="SSF158745">
    <property type="entry name" value="LanC-like"/>
    <property type="match status" value="1"/>
</dbReference>
<reference evidence="2 3" key="1">
    <citation type="submission" date="2019-12" db="EMBL/GenBank/DDBJ databases">
        <title>Chitinophaga sp. strain ysch24 (GDMCC 1.1355), whole genome shotgun sequence.</title>
        <authorList>
            <person name="Zhang X."/>
        </authorList>
    </citation>
    <scope>NUCLEOTIDE SEQUENCE [LARGE SCALE GENOMIC DNA]</scope>
    <source>
        <strain evidence="3">ysch24</strain>
    </source>
</reference>
<dbReference type="GO" id="GO:0031179">
    <property type="term" value="P:peptide modification"/>
    <property type="evidence" value="ECO:0007669"/>
    <property type="project" value="InterPro"/>
</dbReference>
<dbReference type="PANTHER" id="PTHR12736:SF7">
    <property type="entry name" value="LANC-LIKE PROTEIN 3"/>
    <property type="match status" value="1"/>
</dbReference>
<dbReference type="PANTHER" id="PTHR12736">
    <property type="entry name" value="LANC-LIKE PROTEIN"/>
    <property type="match status" value="1"/>
</dbReference>
<sequence length="603" mass="67845">MLPIEAAVYDIAENLLGVLQEDEDGLFWQRTRTDDTSQPVVMPETTDIFNGSAGTILFFLSLYNYNPQQRYIDHCDKVLQRLIRKSYAAAPRYYTFYTGATGLLYVCIKMYEVTQRGQYIKDAVQLALYLQEGILHGVVKDDLLSGHAGNLFVISYLYSHTGNEQLLQLLRSIYDLLIAHARIAPEGLKWDNEKFAYDSLTGFSHGAAGIAYAMLQTGNYIKDEGLHYLARQALLYEMMYYDEERNNWMDLRADSKKITADEALAWPLESFRKRMSDTSSWAHGAVGSTLARLEAYRLTGDTLYAAQAHNGINRALQDVREKKRMNYTLCSGYGGHALMLIHAAKILGVPSLRDEAMYIAEDALTFFKQHGTYNTYSAAGGTDPALLSGTAGVGYMFLQLLLPYTGDTILYPAICGTYKASALYPASGVKEKILSPCFQETIAGLPHYTTIFEEVDNIHELEKLLTSFPVKEIFKREQIVKSLWLEHKGMLCFRKREQVLRAGAWLLLREEGKLFQSAILSIGEHVKLHGHHLIYSHEKGVSILPVNALTVFIMQQLSTPQTITDIINHMLRVHFPGEKERVSAAISGQVKELIGHGMIAAIF</sequence>
<accession>A0A7K1U9B6</accession>
<evidence type="ECO:0008006" key="4">
    <source>
        <dbReference type="Google" id="ProtNLM"/>
    </source>
</evidence>
<dbReference type="InterPro" id="IPR007822">
    <property type="entry name" value="LANC-like"/>
</dbReference>
<name>A0A7K1U9B6_9BACT</name>
<evidence type="ECO:0000256" key="1">
    <source>
        <dbReference type="PIRSR" id="PIRSR607822-1"/>
    </source>
</evidence>
<keyword evidence="1" id="KW-0862">Zinc</keyword>
<protein>
    <recommendedName>
        <fullName evidence="4">Lanthionine synthetase-like protein</fullName>
    </recommendedName>
</protein>
<dbReference type="PRINTS" id="PR01950">
    <property type="entry name" value="LANCSUPER"/>
</dbReference>
<dbReference type="EMBL" id="WRXN01000009">
    <property type="protein sequence ID" value="MVT10605.1"/>
    <property type="molecule type" value="Genomic_DNA"/>
</dbReference>
<dbReference type="AlphaFoldDB" id="A0A7K1U9B6"/>
<dbReference type="GO" id="GO:0005886">
    <property type="term" value="C:plasma membrane"/>
    <property type="evidence" value="ECO:0007669"/>
    <property type="project" value="TreeGrafter"/>
</dbReference>
<gene>
    <name evidence="2" type="ORF">GO493_20205</name>
</gene>
<dbReference type="Proteomes" id="UP000461730">
    <property type="component" value="Unassembled WGS sequence"/>
</dbReference>
<dbReference type="Pfam" id="PF05147">
    <property type="entry name" value="LANC_like"/>
    <property type="match status" value="1"/>
</dbReference>
<proteinExistence type="predicted"/>
<dbReference type="InterPro" id="IPR012341">
    <property type="entry name" value="6hp_glycosidase-like_sf"/>
</dbReference>
<feature type="binding site" evidence="1">
    <location>
        <position position="330"/>
    </location>
    <ligand>
        <name>Zn(2+)</name>
        <dbReference type="ChEBI" id="CHEBI:29105"/>
    </ligand>
</feature>
<dbReference type="SMART" id="SM01260">
    <property type="entry name" value="LANC_like"/>
    <property type="match status" value="1"/>
</dbReference>
<evidence type="ECO:0000313" key="3">
    <source>
        <dbReference type="Proteomes" id="UP000461730"/>
    </source>
</evidence>
<organism evidence="2 3">
    <name type="scientific">Chitinophaga tropicalis</name>
    <dbReference type="NCBI Taxonomy" id="2683588"/>
    <lineage>
        <taxon>Bacteria</taxon>
        <taxon>Pseudomonadati</taxon>
        <taxon>Bacteroidota</taxon>
        <taxon>Chitinophagia</taxon>
        <taxon>Chitinophagales</taxon>
        <taxon>Chitinophagaceae</taxon>
        <taxon>Chitinophaga</taxon>
    </lineage>
</organism>
<dbReference type="GO" id="GO:0046872">
    <property type="term" value="F:metal ion binding"/>
    <property type="evidence" value="ECO:0007669"/>
    <property type="project" value="UniProtKB-KW"/>
</dbReference>
<dbReference type="GO" id="GO:0005975">
    <property type="term" value="P:carbohydrate metabolic process"/>
    <property type="evidence" value="ECO:0007669"/>
    <property type="project" value="InterPro"/>
</dbReference>
<evidence type="ECO:0000313" key="2">
    <source>
        <dbReference type="EMBL" id="MVT10605.1"/>
    </source>
</evidence>
<keyword evidence="3" id="KW-1185">Reference proteome</keyword>
<comment type="caution">
    <text evidence="2">The sequence shown here is derived from an EMBL/GenBank/DDBJ whole genome shotgun (WGS) entry which is preliminary data.</text>
</comment>